<organism evidence="8 9">
    <name type="scientific">Flavivirga spongiicola</name>
    <dbReference type="NCBI Taxonomy" id="421621"/>
    <lineage>
        <taxon>Bacteria</taxon>
        <taxon>Pseudomonadati</taxon>
        <taxon>Bacteroidota</taxon>
        <taxon>Flavobacteriia</taxon>
        <taxon>Flavobacteriales</taxon>
        <taxon>Flavobacteriaceae</taxon>
        <taxon>Flavivirga</taxon>
    </lineage>
</organism>
<evidence type="ECO:0000313" key="8">
    <source>
        <dbReference type="EMBL" id="MEF3833160.1"/>
    </source>
</evidence>
<gene>
    <name evidence="8" type="ORF">N1F79_08455</name>
</gene>
<evidence type="ECO:0000256" key="2">
    <source>
        <dbReference type="ARBA" id="ARBA00006275"/>
    </source>
</evidence>
<keyword evidence="4" id="KW-0472">Membrane</keyword>
<comment type="similarity">
    <text evidence="2">Belongs to the SusD family.</text>
</comment>
<dbReference type="Pfam" id="PF14322">
    <property type="entry name" value="SusD-like_3"/>
    <property type="match status" value="1"/>
</dbReference>
<comment type="subcellular location">
    <subcellularLocation>
        <location evidence="1">Cell outer membrane</location>
    </subcellularLocation>
</comment>
<reference evidence="8 9" key="1">
    <citation type="submission" date="2022-09" db="EMBL/GenBank/DDBJ databases">
        <title>Genome sequencing of Flavivirga sp. MEBiC05379.</title>
        <authorList>
            <person name="Oh H.-M."/>
            <person name="Kwon K.K."/>
            <person name="Park M.J."/>
            <person name="Yang S.-H."/>
        </authorList>
    </citation>
    <scope>NUCLEOTIDE SEQUENCE [LARGE SCALE GENOMIC DNA]</scope>
    <source>
        <strain evidence="8 9">MEBiC05379</strain>
    </source>
</reference>
<dbReference type="RefSeq" id="WP_303305509.1">
    <property type="nucleotide sequence ID" value="NZ_JAODOP010000004.1"/>
</dbReference>
<dbReference type="CDD" id="cd08977">
    <property type="entry name" value="SusD"/>
    <property type="match status" value="1"/>
</dbReference>
<accession>A0ABU7XTN7</accession>
<dbReference type="Gene3D" id="1.25.40.390">
    <property type="match status" value="1"/>
</dbReference>
<keyword evidence="5" id="KW-0998">Cell outer membrane</keyword>
<dbReference type="SUPFAM" id="SSF48452">
    <property type="entry name" value="TPR-like"/>
    <property type="match status" value="1"/>
</dbReference>
<evidence type="ECO:0000256" key="1">
    <source>
        <dbReference type="ARBA" id="ARBA00004442"/>
    </source>
</evidence>
<dbReference type="InterPro" id="IPR011990">
    <property type="entry name" value="TPR-like_helical_dom_sf"/>
</dbReference>
<evidence type="ECO:0000256" key="4">
    <source>
        <dbReference type="ARBA" id="ARBA00023136"/>
    </source>
</evidence>
<evidence type="ECO:0000259" key="6">
    <source>
        <dbReference type="Pfam" id="PF07980"/>
    </source>
</evidence>
<evidence type="ECO:0000256" key="5">
    <source>
        <dbReference type="ARBA" id="ARBA00023237"/>
    </source>
</evidence>
<name>A0ABU7XTN7_9FLAO</name>
<dbReference type="Proteomes" id="UP001337305">
    <property type="component" value="Unassembled WGS sequence"/>
</dbReference>
<proteinExistence type="inferred from homology"/>
<feature type="domain" description="SusD-like N-terminal" evidence="7">
    <location>
        <begin position="104"/>
        <end position="237"/>
    </location>
</feature>
<feature type="domain" description="RagB/SusD" evidence="6">
    <location>
        <begin position="337"/>
        <end position="483"/>
    </location>
</feature>
<dbReference type="InterPro" id="IPR012944">
    <property type="entry name" value="SusD_RagB_dom"/>
</dbReference>
<evidence type="ECO:0000313" key="9">
    <source>
        <dbReference type="Proteomes" id="UP001337305"/>
    </source>
</evidence>
<protein>
    <submittedName>
        <fullName evidence="8">RagB/SusD family nutrient uptake outer membrane protein</fullName>
    </submittedName>
</protein>
<evidence type="ECO:0000256" key="3">
    <source>
        <dbReference type="ARBA" id="ARBA00022729"/>
    </source>
</evidence>
<evidence type="ECO:0000259" key="7">
    <source>
        <dbReference type="Pfam" id="PF14322"/>
    </source>
</evidence>
<sequence length="483" mass="54809">MKLITHTIESLGVDINSRSNIIRVLQLVLVMFFLISCDDFVDVDLPINKLTAETVFEDAGTVEVALKGIYSELRDSFLVNDLYEIIGWYTDELDPEVSIPNSPNSFYNHTLLATNSRIEGWWNNAYNLIFLANAFVDGVENSTSLTLEDKNQFTGEALFIRAYLHTLLVELFGPVPYITTTDYITNTTVSRMPVDEVYTNIIIDLTKASTLLGDDISGEGIRVYDAVVDALLARVYLYTQKWEDAEIMASKVIDRFVLEPDLNQVFLKDALGTIWQFKPEIEGKNSLEGASFIFENNPFGKPVLSTSLLNTFEFFNIFDRDLRRDKWIRTVTGTNGTWRHSYKYKEGVNPTTITNAQGEEVAASLEYSIVFRLAEQYLIRAEARVQLAKITGAQEDINFIRNRARLSNTTAATTNELLDAILHERQVELFTEGGHRWFDLKRMGKAAEVLAPIKSGWRDTDILFPIPESEILLNPNLVQNDGY</sequence>
<dbReference type="EMBL" id="JAODOP010000004">
    <property type="protein sequence ID" value="MEF3833160.1"/>
    <property type="molecule type" value="Genomic_DNA"/>
</dbReference>
<comment type="caution">
    <text evidence="8">The sequence shown here is derived from an EMBL/GenBank/DDBJ whole genome shotgun (WGS) entry which is preliminary data.</text>
</comment>
<dbReference type="InterPro" id="IPR033985">
    <property type="entry name" value="SusD-like_N"/>
</dbReference>
<keyword evidence="3" id="KW-0732">Signal</keyword>
<dbReference type="Pfam" id="PF07980">
    <property type="entry name" value="SusD_RagB"/>
    <property type="match status" value="1"/>
</dbReference>
<keyword evidence="9" id="KW-1185">Reference proteome</keyword>